<sequence>MKTLVKTVAAMMMLASPVLAGGHEKWSAVEAESVIAFGSIKGNEFGEVHTFDGVTGKVNEKGEVAVSIALSSIETNIDIRNERMIEHVFKAADAKAQLNGEIDFDEVHDLKVGDTTVVDFEGVLSLVGVEADVEAELFVARIAEDRVLVTTANMIMLSTEDLGITAGVDKLKELASLDSITRVTPVTVRMVFAK</sequence>
<dbReference type="RefSeq" id="WP_058238300.1">
    <property type="nucleotide sequence ID" value="NZ_CYPW01000004.1"/>
</dbReference>
<evidence type="ECO:0000259" key="2">
    <source>
        <dbReference type="SMART" id="SM00867"/>
    </source>
</evidence>
<reference evidence="3 4" key="1">
    <citation type="submission" date="2015-09" db="EMBL/GenBank/DDBJ databases">
        <authorList>
            <consortium name="Swine Surveillance"/>
        </authorList>
    </citation>
    <scope>NUCLEOTIDE SEQUENCE [LARGE SCALE GENOMIC DNA]</scope>
    <source>
        <strain evidence="3 4">CECT 7688</strain>
    </source>
</reference>
<dbReference type="InterPro" id="IPR007372">
    <property type="entry name" value="Lipid/polyisoprenoid-bd_YceI"/>
</dbReference>
<dbReference type="AlphaFoldDB" id="A0A0P1F8B0"/>
<feature type="chain" id="PRO_5006062369" evidence="1">
    <location>
        <begin position="21"/>
        <end position="194"/>
    </location>
</feature>
<dbReference type="Pfam" id="PF04264">
    <property type="entry name" value="YceI"/>
    <property type="match status" value="1"/>
</dbReference>
<accession>A0A0P1F8B0</accession>
<keyword evidence="4" id="KW-1185">Reference proteome</keyword>
<organism evidence="3 4">
    <name type="scientific">Shimia marina</name>
    <dbReference type="NCBI Taxonomy" id="321267"/>
    <lineage>
        <taxon>Bacteria</taxon>
        <taxon>Pseudomonadati</taxon>
        <taxon>Pseudomonadota</taxon>
        <taxon>Alphaproteobacteria</taxon>
        <taxon>Rhodobacterales</taxon>
        <taxon>Roseobacteraceae</taxon>
    </lineage>
</organism>
<name>A0A0P1F8B0_9RHOB</name>
<evidence type="ECO:0000256" key="1">
    <source>
        <dbReference type="SAM" id="SignalP"/>
    </source>
</evidence>
<dbReference type="SMART" id="SM00867">
    <property type="entry name" value="YceI"/>
    <property type="match status" value="1"/>
</dbReference>
<dbReference type="InterPro" id="IPR027016">
    <property type="entry name" value="UCP029811"/>
</dbReference>
<protein>
    <submittedName>
        <fullName evidence="3">YceI-like domain protein</fullName>
    </submittedName>
</protein>
<gene>
    <name evidence="3" type="ORF">SHM7688_00352</name>
</gene>
<dbReference type="Proteomes" id="UP000054823">
    <property type="component" value="Unassembled WGS sequence"/>
</dbReference>
<keyword evidence="1" id="KW-0732">Signal</keyword>
<proteinExistence type="predicted"/>
<evidence type="ECO:0000313" key="3">
    <source>
        <dbReference type="EMBL" id="CUH50921.1"/>
    </source>
</evidence>
<feature type="signal peptide" evidence="1">
    <location>
        <begin position="1"/>
        <end position="20"/>
    </location>
</feature>
<dbReference type="EMBL" id="CYPW01000004">
    <property type="protein sequence ID" value="CUH50921.1"/>
    <property type="molecule type" value="Genomic_DNA"/>
</dbReference>
<dbReference type="Gene3D" id="2.40.128.110">
    <property type="entry name" value="Lipid/polyisoprenoid-binding, YceI-like"/>
    <property type="match status" value="1"/>
</dbReference>
<dbReference type="InterPro" id="IPR036761">
    <property type="entry name" value="TTHA0802/YceI-like_sf"/>
</dbReference>
<evidence type="ECO:0000313" key="4">
    <source>
        <dbReference type="Proteomes" id="UP000054823"/>
    </source>
</evidence>
<dbReference type="SUPFAM" id="SSF101874">
    <property type="entry name" value="YceI-like"/>
    <property type="match status" value="1"/>
</dbReference>
<feature type="domain" description="Lipid/polyisoprenoid-binding YceI-like" evidence="2">
    <location>
        <begin position="25"/>
        <end position="193"/>
    </location>
</feature>
<dbReference type="PIRSF" id="PIRSF029811">
    <property type="entry name" value="UCP029811"/>
    <property type="match status" value="1"/>
</dbReference>
<dbReference type="STRING" id="321267.SHM7688_00352"/>
<dbReference type="OrthoDB" id="5525824at2"/>